<reference evidence="2" key="1">
    <citation type="journal article" date="2017" name="Genome Biol.">
        <title>Comparative genomics reveals high biological diversity and specific adaptations in the industrially and medically important fungal genus Aspergillus.</title>
        <authorList>
            <person name="de Vries R.P."/>
            <person name="Riley R."/>
            <person name="Wiebenga A."/>
            <person name="Aguilar-Osorio G."/>
            <person name="Amillis S."/>
            <person name="Uchima C.A."/>
            <person name="Anderluh G."/>
            <person name="Asadollahi M."/>
            <person name="Askin M."/>
            <person name="Barry K."/>
            <person name="Battaglia E."/>
            <person name="Bayram O."/>
            <person name="Benocci T."/>
            <person name="Braus-Stromeyer S.A."/>
            <person name="Caldana C."/>
            <person name="Canovas D."/>
            <person name="Cerqueira G.C."/>
            <person name="Chen F."/>
            <person name="Chen W."/>
            <person name="Choi C."/>
            <person name="Clum A."/>
            <person name="Dos Santos R.A."/>
            <person name="Damasio A.R."/>
            <person name="Diallinas G."/>
            <person name="Emri T."/>
            <person name="Fekete E."/>
            <person name="Flipphi M."/>
            <person name="Freyberg S."/>
            <person name="Gallo A."/>
            <person name="Gournas C."/>
            <person name="Habgood R."/>
            <person name="Hainaut M."/>
            <person name="Harispe M.L."/>
            <person name="Henrissat B."/>
            <person name="Hilden K.S."/>
            <person name="Hope R."/>
            <person name="Hossain A."/>
            <person name="Karabika E."/>
            <person name="Karaffa L."/>
            <person name="Karanyi Z."/>
            <person name="Krasevec N."/>
            <person name="Kuo A."/>
            <person name="Kusch H."/>
            <person name="LaButti K."/>
            <person name="Lagendijk E.L."/>
            <person name="Lapidus A."/>
            <person name="Levasseur A."/>
            <person name="Lindquist E."/>
            <person name="Lipzen A."/>
            <person name="Logrieco A.F."/>
            <person name="MacCabe A."/>
            <person name="Maekelae M.R."/>
            <person name="Malavazi I."/>
            <person name="Melin P."/>
            <person name="Meyer V."/>
            <person name="Mielnichuk N."/>
            <person name="Miskei M."/>
            <person name="Molnar A.P."/>
            <person name="Mule G."/>
            <person name="Ngan C.Y."/>
            <person name="Orejas M."/>
            <person name="Orosz E."/>
            <person name="Ouedraogo J.P."/>
            <person name="Overkamp K.M."/>
            <person name="Park H.-S."/>
            <person name="Perrone G."/>
            <person name="Piumi F."/>
            <person name="Punt P.J."/>
            <person name="Ram A.F."/>
            <person name="Ramon A."/>
            <person name="Rauscher S."/>
            <person name="Record E."/>
            <person name="Riano-Pachon D.M."/>
            <person name="Robert V."/>
            <person name="Roehrig J."/>
            <person name="Ruller R."/>
            <person name="Salamov A."/>
            <person name="Salih N.S."/>
            <person name="Samson R.A."/>
            <person name="Sandor E."/>
            <person name="Sanguinetti M."/>
            <person name="Schuetze T."/>
            <person name="Sepcic K."/>
            <person name="Shelest E."/>
            <person name="Sherlock G."/>
            <person name="Sophianopoulou V."/>
            <person name="Squina F.M."/>
            <person name="Sun H."/>
            <person name="Susca A."/>
            <person name="Todd R.B."/>
            <person name="Tsang A."/>
            <person name="Unkles S.E."/>
            <person name="van de Wiele N."/>
            <person name="van Rossen-Uffink D."/>
            <person name="Oliveira J.V."/>
            <person name="Vesth T.C."/>
            <person name="Visser J."/>
            <person name="Yu J.-H."/>
            <person name="Zhou M."/>
            <person name="Andersen M.R."/>
            <person name="Archer D.B."/>
            <person name="Baker S.E."/>
            <person name="Benoit I."/>
            <person name="Brakhage A.A."/>
            <person name="Braus G.H."/>
            <person name="Fischer R."/>
            <person name="Frisvad J.C."/>
            <person name="Goldman G.H."/>
            <person name="Houbraken J."/>
            <person name="Oakley B."/>
            <person name="Pocsi I."/>
            <person name="Scazzocchio C."/>
            <person name="Seiboth B."/>
            <person name="vanKuyk P.A."/>
            <person name="Wortman J."/>
            <person name="Dyer P.S."/>
            <person name="Grigoriev I.V."/>
        </authorList>
    </citation>
    <scope>NUCLEOTIDE SEQUENCE [LARGE SCALE GENOMIC DNA]</scope>
    <source>
        <strain evidence="2">CBS 106.47</strain>
    </source>
</reference>
<proteinExistence type="predicted"/>
<name>A0A1M3TYR9_ASPLC</name>
<accession>A0A1M3TYR9</accession>
<dbReference type="EMBL" id="KV878236">
    <property type="protein sequence ID" value="OJZ91928.1"/>
    <property type="molecule type" value="Genomic_DNA"/>
</dbReference>
<organism evidence="1 2">
    <name type="scientific">Aspergillus luchuensis (strain CBS 106.47)</name>
    <dbReference type="NCBI Taxonomy" id="1137211"/>
    <lineage>
        <taxon>Eukaryota</taxon>
        <taxon>Fungi</taxon>
        <taxon>Dikarya</taxon>
        <taxon>Ascomycota</taxon>
        <taxon>Pezizomycotina</taxon>
        <taxon>Eurotiomycetes</taxon>
        <taxon>Eurotiomycetidae</taxon>
        <taxon>Eurotiales</taxon>
        <taxon>Aspergillaceae</taxon>
        <taxon>Aspergillus</taxon>
        <taxon>Aspergillus subgen. Circumdati</taxon>
    </lineage>
</organism>
<evidence type="ECO:0000313" key="1">
    <source>
        <dbReference type="EMBL" id="OJZ91928.1"/>
    </source>
</evidence>
<dbReference type="AlphaFoldDB" id="A0A1M3TYR9"/>
<sequence>MIVANSCEDAVLGLGGEKWRPLVRASGTLTKKPLISGPKVWQRKATREARRCHPLCLPTWHLLFFLTMMDAAMCWRLAASRCSSPCDRTGVRLQWSVSRLFTSPVPPLSYLF</sequence>
<dbReference type="Proteomes" id="UP000184063">
    <property type="component" value="Unassembled WGS sequence"/>
</dbReference>
<evidence type="ECO:0000313" key="2">
    <source>
        <dbReference type="Proteomes" id="UP000184063"/>
    </source>
</evidence>
<dbReference type="VEuPathDB" id="FungiDB:ASPFODRAFT_238344"/>
<gene>
    <name evidence="1" type="ORF">ASPFODRAFT_238344</name>
</gene>
<protein>
    <submittedName>
        <fullName evidence="1">Uncharacterized protein</fullName>
    </submittedName>
</protein>